<dbReference type="Proteomes" id="UP000001992">
    <property type="component" value="Chromosome"/>
</dbReference>
<dbReference type="KEGG" id="msi:Msm_0068"/>
<evidence type="ECO:0008006" key="3">
    <source>
        <dbReference type="Google" id="ProtNLM"/>
    </source>
</evidence>
<dbReference type="BioCyc" id="MSMI420247:GHWZ-68-MONOMER"/>
<sequence length="42" mass="4604">MITCNVCGHLNDSSRAICDECGSDLSDSLDWGNDFDDSDDFD</sequence>
<dbReference type="STRING" id="420247.Msm_0068"/>
<gene>
    <name evidence="1" type="ordered locus">Msm_0068</name>
</gene>
<evidence type="ECO:0000313" key="2">
    <source>
        <dbReference type="Proteomes" id="UP000001992"/>
    </source>
</evidence>
<protein>
    <recommendedName>
        <fullName evidence="3">Zinc ribbon domain-containing protein</fullName>
    </recommendedName>
</protein>
<keyword evidence="2" id="KW-1185">Reference proteome</keyword>
<dbReference type="EMBL" id="CP000678">
    <property type="protein sequence ID" value="ABQ86273.1"/>
    <property type="molecule type" value="Genomic_DNA"/>
</dbReference>
<accession>A5UJ95</accession>
<name>A5UJ95_METS3</name>
<dbReference type="HOGENOM" id="CLU_3245411_0_0_2"/>
<reference evidence="1 2" key="1">
    <citation type="journal article" date="2007" name="Proc. Natl. Acad. Sci. U.S.A.">
        <title>Genomic and metabolic adaptations of Methanobrevibacter smithii to the human gut.</title>
        <authorList>
            <person name="Samuel B.S."/>
            <person name="Hansen E.E."/>
            <person name="Manchester J.K."/>
            <person name="Coutinho P.M."/>
            <person name="Henrissat B."/>
            <person name="Fulton R."/>
            <person name="Latreille P."/>
            <person name="Kim K."/>
            <person name="Wilson R.K."/>
            <person name="Gordon J.I."/>
        </authorList>
    </citation>
    <scope>NUCLEOTIDE SEQUENCE [LARGE SCALE GENOMIC DNA]</scope>
    <source>
        <strain evidence="2">ATCC 35061 / DSM 861 / OCM 144 / PS</strain>
    </source>
</reference>
<organism evidence="1 2">
    <name type="scientific">Methanobrevibacter smithii (strain ATCC 35061 / DSM 861 / OCM 144 / PS)</name>
    <dbReference type="NCBI Taxonomy" id="420247"/>
    <lineage>
        <taxon>Archaea</taxon>
        <taxon>Methanobacteriati</taxon>
        <taxon>Methanobacteriota</taxon>
        <taxon>Methanomada group</taxon>
        <taxon>Methanobacteria</taxon>
        <taxon>Methanobacteriales</taxon>
        <taxon>Methanobacteriaceae</taxon>
        <taxon>Methanobrevibacter</taxon>
    </lineage>
</organism>
<evidence type="ECO:0000313" key="1">
    <source>
        <dbReference type="EMBL" id="ABQ86273.1"/>
    </source>
</evidence>
<dbReference type="EnsemblBacteria" id="ABQ86273">
    <property type="protein sequence ID" value="ABQ86273"/>
    <property type="gene ID" value="Msm_0068"/>
</dbReference>
<proteinExistence type="predicted"/>
<dbReference type="eggNOG" id="arCOG12616">
    <property type="taxonomic scope" value="Archaea"/>
</dbReference>
<dbReference type="PATRIC" id="fig|420247.28.peg.70"/>
<dbReference type="AlphaFoldDB" id="A5UJ95"/>